<dbReference type="OrthoDB" id="3353710at2759"/>
<sequence>MSRKNLLGTVECVSEFLADLREHLNAFTPIHRLPPDLLALIFAVVTHIPHRHQDIFNFIEVEVEDEDEERWEYTRARLPSSGVVTITHVCKRWRTVALHTPGLWTQVTALPGSDQFLAYSERSLSLSLSMSVGADTPHPEESHQSAHVFAVSTWRSIVRRSRLASIHPSCASKRHPCSARRLCFLWNM</sequence>
<evidence type="ECO:0000313" key="2">
    <source>
        <dbReference type="Proteomes" id="UP000256964"/>
    </source>
</evidence>
<organism evidence="1 2">
    <name type="scientific">Lentinus brumalis</name>
    <dbReference type="NCBI Taxonomy" id="2498619"/>
    <lineage>
        <taxon>Eukaryota</taxon>
        <taxon>Fungi</taxon>
        <taxon>Dikarya</taxon>
        <taxon>Basidiomycota</taxon>
        <taxon>Agaricomycotina</taxon>
        <taxon>Agaricomycetes</taxon>
        <taxon>Polyporales</taxon>
        <taxon>Polyporaceae</taxon>
        <taxon>Lentinus</taxon>
    </lineage>
</organism>
<evidence type="ECO:0000313" key="1">
    <source>
        <dbReference type="EMBL" id="RDX44802.1"/>
    </source>
</evidence>
<proteinExistence type="predicted"/>
<dbReference type="Gene3D" id="1.20.1280.50">
    <property type="match status" value="1"/>
</dbReference>
<gene>
    <name evidence="1" type="ORF">OH76DRAFT_1039839</name>
</gene>
<reference evidence="1 2" key="1">
    <citation type="journal article" date="2018" name="Biotechnol. Biofuels">
        <title>Integrative visual omics of the white-rot fungus Polyporus brumalis exposes the biotechnological potential of its oxidative enzymes for delignifying raw plant biomass.</title>
        <authorList>
            <person name="Miyauchi S."/>
            <person name="Rancon A."/>
            <person name="Drula E."/>
            <person name="Hage H."/>
            <person name="Chaduli D."/>
            <person name="Favel A."/>
            <person name="Grisel S."/>
            <person name="Henrissat B."/>
            <person name="Herpoel-Gimbert I."/>
            <person name="Ruiz-Duenas F.J."/>
            <person name="Chevret D."/>
            <person name="Hainaut M."/>
            <person name="Lin J."/>
            <person name="Wang M."/>
            <person name="Pangilinan J."/>
            <person name="Lipzen A."/>
            <person name="Lesage-Meessen L."/>
            <person name="Navarro D."/>
            <person name="Riley R."/>
            <person name="Grigoriev I.V."/>
            <person name="Zhou S."/>
            <person name="Raouche S."/>
            <person name="Rosso M.N."/>
        </authorList>
    </citation>
    <scope>NUCLEOTIDE SEQUENCE [LARGE SCALE GENOMIC DNA]</scope>
    <source>
        <strain evidence="1 2">BRFM 1820</strain>
    </source>
</reference>
<accession>A0A371CWY9</accession>
<dbReference type="AlphaFoldDB" id="A0A371CWY9"/>
<dbReference type="STRING" id="139420.A0A371CWY9"/>
<dbReference type="EMBL" id="KZ857445">
    <property type="protein sequence ID" value="RDX44802.1"/>
    <property type="molecule type" value="Genomic_DNA"/>
</dbReference>
<dbReference type="Proteomes" id="UP000256964">
    <property type="component" value="Unassembled WGS sequence"/>
</dbReference>
<name>A0A371CWY9_9APHY</name>
<keyword evidence="2" id="KW-1185">Reference proteome</keyword>
<protein>
    <submittedName>
        <fullName evidence="1">Uncharacterized protein</fullName>
    </submittedName>
</protein>